<reference evidence="2" key="1">
    <citation type="journal article" date="2014" name="Int. J. Syst. Evol. Microbiol.">
        <title>Complete genome sequence of Corynebacterium casei LMG S-19264T (=DSM 44701T), isolated from a smear-ripened cheese.</title>
        <authorList>
            <consortium name="US DOE Joint Genome Institute (JGI-PGF)"/>
            <person name="Walter F."/>
            <person name="Albersmeier A."/>
            <person name="Kalinowski J."/>
            <person name="Ruckert C."/>
        </authorList>
    </citation>
    <scope>NUCLEOTIDE SEQUENCE</scope>
    <source>
        <strain evidence="2">CGMCC 1.15290</strain>
    </source>
</reference>
<keyword evidence="1" id="KW-1133">Transmembrane helix</keyword>
<dbReference type="EMBL" id="BMIB01000004">
    <property type="protein sequence ID" value="GGH77490.1"/>
    <property type="molecule type" value="Genomic_DNA"/>
</dbReference>
<dbReference type="Proteomes" id="UP000627292">
    <property type="component" value="Unassembled WGS sequence"/>
</dbReference>
<proteinExistence type="predicted"/>
<evidence type="ECO:0000313" key="2">
    <source>
        <dbReference type="EMBL" id="GGH77490.1"/>
    </source>
</evidence>
<keyword evidence="1" id="KW-0472">Membrane</keyword>
<evidence type="ECO:0000313" key="3">
    <source>
        <dbReference type="Proteomes" id="UP000627292"/>
    </source>
</evidence>
<sequence length="54" mass="6032">MKGRVLYDIIIIAFIIAFMGYTLFAYIDELLPVWMGAAAVGIIAFAIRIKEGHD</sequence>
<comment type="caution">
    <text evidence="2">The sequence shown here is derived from an EMBL/GenBank/DDBJ whole genome shotgun (WGS) entry which is preliminary data.</text>
</comment>
<organism evidence="2 3">
    <name type="scientific">Filimonas zeae</name>
    <dbReference type="NCBI Taxonomy" id="1737353"/>
    <lineage>
        <taxon>Bacteria</taxon>
        <taxon>Pseudomonadati</taxon>
        <taxon>Bacteroidota</taxon>
        <taxon>Chitinophagia</taxon>
        <taxon>Chitinophagales</taxon>
        <taxon>Chitinophagaceae</taxon>
        <taxon>Filimonas</taxon>
    </lineage>
</organism>
<gene>
    <name evidence="2" type="ORF">GCM10011379_43920</name>
</gene>
<dbReference type="RefSeq" id="WP_188956394.1">
    <property type="nucleotide sequence ID" value="NZ_BMIB01000004.1"/>
</dbReference>
<protein>
    <submittedName>
        <fullName evidence="2">Uncharacterized protein</fullName>
    </submittedName>
</protein>
<accession>A0A917J4E7</accession>
<feature type="transmembrane region" description="Helical" evidence="1">
    <location>
        <begin position="33"/>
        <end position="49"/>
    </location>
</feature>
<feature type="transmembrane region" description="Helical" evidence="1">
    <location>
        <begin position="5"/>
        <end position="27"/>
    </location>
</feature>
<keyword evidence="3" id="KW-1185">Reference proteome</keyword>
<keyword evidence="1" id="KW-0812">Transmembrane</keyword>
<reference evidence="2" key="2">
    <citation type="submission" date="2020-09" db="EMBL/GenBank/DDBJ databases">
        <authorList>
            <person name="Sun Q."/>
            <person name="Zhou Y."/>
        </authorList>
    </citation>
    <scope>NUCLEOTIDE SEQUENCE</scope>
    <source>
        <strain evidence="2">CGMCC 1.15290</strain>
    </source>
</reference>
<dbReference type="AlphaFoldDB" id="A0A917J4E7"/>
<name>A0A917J4E7_9BACT</name>
<evidence type="ECO:0000256" key="1">
    <source>
        <dbReference type="SAM" id="Phobius"/>
    </source>
</evidence>